<reference evidence="14" key="1">
    <citation type="submission" date="2020-01" db="EMBL/GenBank/DDBJ databases">
        <authorList>
            <consortium name="DOE Joint Genome Institute"/>
            <person name="Haridas S."/>
            <person name="Albert R."/>
            <person name="Binder M."/>
            <person name="Bloem J."/>
            <person name="Labutti K."/>
            <person name="Salamov A."/>
            <person name="Andreopoulos B."/>
            <person name="Baker S.E."/>
            <person name="Barry K."/>
            <person name="Bills G."/>
            <person name="Bluhm B.H."/>
            <person name="Cannon C."/>
            <person name="Castanera R."/>
            <person name="Culley D.E."/>
            <person name="Daum C."/>
            <person name="Ezra D."/>
            <person name="Gonzalez J.B."/>
            <person name="Henrissat B."/>
            <person name="Kuo A."/>
            <person name="Liang C."/>
            <person name="Lipzen A."/>
            <person name="Lutzoni F."/>
            <person name="Magnuson J."/>
            <person name="Mondo S."/>
            <person name="Nolan M."/>
            <person name="Ohm R."/>
            <person name="Pangilinan J."/>
            <person name="Park H.-J."/>
            <person name="Ramirez L."/>
            <person name="Alfaro M."/>
            <person name="Sun H."/>
            <person name="Tritt A."/>
            <person name="Yoshinaga Y."/>
            <person name="Zwiers L.-H."/>
            <person name="Turgeon B.G."/>
            <person name="Goodwin S.B."/>
            <person name="Spatafora J.W."/>
            <person name="Crous P.W."/>
            <person name="Grigoriev I.V."/>
        </authorList>
    </citation>
    <scope>NUCLEOTIDE SEQUENCE</scope>
    <source>
        <strain evidence="14">CBS 342.82</strain>
    </source>
</reference>
<evidence type="ECO:0000256" key="3">
    <source>
        <dbReference type="ARBA" id="ARBA00022448"/>
    </source>
</evidence>
<keyword evidence="10" id="KW-0325">Glycoprotein</keyword>
<dbReference type="SFLD" id="SFLDS00052">
    <property type="entry name" value="Ferric_Reductase_Domain"/>
    <property type="match status" value="1"/>
</dbReference>
<gene>
    <name evidence="14" type="ORF">K489DRAFT_322826</name>
</gene>
<dbReference type="Pfam" id="PF08030">
    <property type="entry name" value="NAD_binding_6"/>
    <property type="match status" value="1"/>
</dbReference>
<dbReference type="PANTHER" id="PTHR32361">
    <property type="entry name" value="FERRIC/CUPRIC REDUCTASE TRANSMEMBRANE COMPONENT"/>
    <property type="match status" value="1"/>
</dbReference>
<reference evidence="14" key="2">
    <citation type="submission" date="2020-04" db="EMBL/GenBank/DDBJ databases">
        <authorList>
            <consortium name="NCBI Genome Project"/>
        </authorList>
    </citation>
    <scope>NUCLEOTIDE SEQUENCE</scope>
    <source>
        <strain evidence="14">CBS 342.82</strain>
    </source>
</reference>
<organism evidence="14">
    <name type="scientific">Dissoconium aciculare CBS 342.82</name>
    <dbReference type="NCBI Taxonomy" id="1314786"/>
    <lineage>
        <taxon>Eukaryota</taxon>
        <taxon>Fungi</taxon>
        <taxon>Dikarya</taxon>
        <taxon>Ascomycota</taxon>
        <taxon>Pezizomycotina</taxon>
        <taxon>Dothideomycetes</taxon>
        <taxon>Dothideomycetidae</taxon>
        <taxon>Mycosphaerellales</taxon>
        <taxon>Dissoconiaceae</taxon>
        <taxon>Dissoconium</taxon>
    </lineage>
</organism>
<dbReference type="GO" id="GO:0006879">
    <property type="term" value="P:intracellular iron ion homeostasis"/>
    <property type="evidence" value="ECO:0007669"/>
    <property type="project" value="TreeGrafter"/>
</dbReference>
<keyword evidence="5" id="KW-0249">Electron transport</keyword>
<dbReference type="AlphaFoldDB" id="A0A6J3LZP3"/>
<evidence type="ECO:0000313" key="13">
    <source>
        <dbReference type="Proteomes" id="UP000504637"/>
    </source>
</evidence>
<evidence type="ECO:0000256" key="4">
    <source>
        <dbReference type="ARBA" id="ARBA00022692"/>
    </source>
</evidence>
<feature type="non-terminal residue" evidence="14">
    <location>
        <position position="1"/>
    </location>
</feature>
<dbReference type="RefSeq" id="XP_033458277.1">
    <property type="nucleotide sequence ID" value="XM_033601651.1"/>
</dbReference>
<keyword evidence="6 11" id="KW-1133">Transmembrane helix</keyword>
<dbReference type="GO" id="GO:0005886">
    <property type="term" value="C:plasma membrane"/>
    <property type="evidence" value="ECO:0007669"/>
    <property type="project" value="TreeGrafter"/>
</dbReference>
<dbReference type="GO" id="GO:0006826">
    <property type="term" value="P:iron ion transport"/>
    <property type="evidence" value="ECO:0007669"/>
    <property type="project" value="TreeGrafter"/>
</dbReference>
<keyword evidence="8" id="KW-0406">Ion transport</keyword>
<feature type="transmembrane region" description="Helical" evidence="11">
    <location>
        <begin position="158"/>
        <end position="180"/>
    </location>
</feature>
<feature type="transmembrane region" description="Helical" evidence="11">
    <location>
        <begin position="97"/>
        <end position="116"/>
    </location>
</feature>
<reference evidence="14" key="3">
    <citation type="submission" date="2025-08" db="UniProtKB">
        <authorList>
            <consortium name="RefSeq"/>
        </authorList>
    </citation>
    <scope>IDENTIFICATION</scope>
    <source>
        <strain evidence="14">CBS 342.82</strain>
    </source>
</reference>
<feature type="transmembrane region" description="Helical" evidence="11">
    <location>
        <begin position="122"/>
        <end position="146"/>
    </location>
</feature>
<dbReference type="GO" id="GO:0015677">
    <property type="term" value="P:copper ion import"/>
    <property type="evidence" value="ECO:0007669"/>
    <property type="project" value="TreeGrafter"/>
</dbReference>
<keyword evidence="9 11" id="KW-0472">Membrane</keyword>
<dbReference type="Pfam" id="PF01794">
    <property type="entry name" value="Ferric_reduct"/>
    <property type="match status" value="1"/>
</dbReference>
<proteinExistence type="inferred from homology"/>
<evidence type="ECO:0000256" key="7">
    <source>
        <dbReference type="ARBA" id="ARBA00023002"/>
    </source>
</evidence>
<dbReference type="PANTHER" id="PTHR32361:SF9">
    <property type="entry name" value="FERRIC REDUCTASE TRANSMEMBRANE COMPONENT 3-RELATED"/>
    <property type="match status" value="1"/>
</dbReference>
<evidence type="ECO:0000256" key="10">
    <source>
        <dbReference type="ARBA" id="ARBA00023180"/>
    </source>
</evidence>
<dbReference type="SFLD" id="SFLDG01168">
    <property type="entry name" value="Ferric_reductase_subgroup_(FRE"/>
    <property type="match status" value="1"/>
</dbReference>
<dbReference type="InterPro" id="IPR013112">
    <property type="entry name" value="FAD-bd_8"/>
</dbReference>
<sequence>YLRSLLLHQPGPLPIVARPMPSNGMSLFILALLGLNTLYLVHDSTGDLTLVADRAGLLFAANLPWLYVLGAKNQPVKALTGHSYENLNVLHRRLGEWMCFLALGHFAGFVAGWYRVLRPLGISFVHFVTIPAVAFGLGAWVCYEGLYFTSLAGFRRGWYEVFLGTHVVLQVVALGCLWMHFHFARGYIGVALLVYVVDRLVYRIGGKTRAFEADLTVLEDGETTLVSVNWSLPPTTTTSSSAMRQRIWVRNMRHGWQPSAHVFITLPHLSRGHRFQAHPMTIASAAPPSSSSSSDQRHAWLNLIVRAQGGFSRDLLHHARANPRTKVLLDGPYGSLHALEMLRDSDKAVVIAGGSGIAVAYPVVWALLHPEDSGGGVDDDAERQIARDDRREITLVWIVQDASHLSWLDAARLEELSAKGAKVVVPPPTRKSGRPDVRGLLRGAVAEDADGDGWSSSVGVVVSGPDGLNRSVRNFCAEMVREGLDVCVEVEKFGW</sequence>
<dbReference type="GO" id="GO:0000293">
    <property type="term" value="F:ferric-chelate reductase activity"/>
    <property type="evidence" value="ECO:0007669"/>
    <property type="project" value="UniProtKB-ARBA"/>
</dbReference>
<keyword evidence="4 11" id="KW-0812">Transmembrane</keyword>
<feature type="domain" description="FAD-binding FR-type" evidence="12">
    <location>
        <begin position="208"/>
        <end position="339"/>
    </location>
</feature>
<evidence type="ECO:0000259" key="12">
    <source>
        <dbReference type="PROSITE" id="PS51384"/>
    </source>
</evidence>
<keyword evidence="7" id="KW-0560">Oxidoreductase</keyword>
<dbReference type="InterPro" id="IPR013130">
    <property type="entry name" value="Fe3_Rdtase_TM_dom"/>
</dbReference>
<dbReference type="Gene3D" id="3.40.50.80">
    <property type="entry name" value="Nucleotide-binding domain of ferredoxin-NADP reductase (FNR) module"/>
    <property type="match status" value="2"/>
</dbReference>
<dbReference type="InterPro" id="IPR051410">
    <property type="entry name" value="Ferric/Cupric_Reductase"/>
</dbReference>
<name>A0A6J3LZP3_9PEZI</name>
<dbReference type="SUPFAM" id="SSF52343">
    <property type="entry name" value="Ferredoxin reductase-like, C-terminal NADP-linked domain"/>
    <property type="match status" value="1"/>
</dbReference>
<accession>A0A6J3LZP3</accession>
<dbReference type="Proteomes" id="UP000504637">
    <property type="component" value="Unplaced"/>
</dbReference>
<dbReference type="GeneID" id="54359451"/>
<dbReference type="Pfam" id="PF08022">
    <property type="entry name" value="FAD_binding_8"/>
    <property type="match status" value="1"/>
</dbReference>
<keyword evidence="13" id="KW-1185">Reference proteome</keyword>
<comment type="subcellular location">
    <subcellularLocation>
        <location evidence="1">Membrane</location>
        <topology evidence="1">Multi-pass membrane protein</topology>
    </subcellularLocation>
</comment>
<comment type="similarity">
    <text evidence="2">Belongs to the ferric reductase (FRE) family.</text>
</comment>
<evidence type="ECO:0000256" key="11">
    <source>
        <dbReference type="SAM" id="Phobius"/>
    </source>
</evidence>
<evidence type="ECO:0000256" key="2">
    <source>
        <dbReference type="ARBA" id="ARBA00006278"/>
    </source>
</evidence>
<evidence type="ECO:0000256" key="5">
    <source>
        <dbReference type="ARBA" id="ARBA00022982"/>
    </source>
</evidence>
<feature type="transmembrane region" description="Helical" evidence="11">
    <location>
        <begin position="20"/>
        <end position="41"/>
    </location>
</feature>
<dbReference type="InterPro" id="IPR013121">
    <property type="entry name" value="Fe_red_NAD-bd_6"/>
</dbReference>
<evidence type="ECO:0000256" key="1">
    <source>
        <dbReference type="ARBA" id="ARBA00004141"/>
    </source>
</evidence>
<dbReference type="InterPro" id="IPR017927">
    <property type="entry name" value="FAD-bd_FR_type"/>
</dbReference>
<dbReference type="PROSITE" id="PS51384">
    <property type="entry name" value="FAD_FR"/>
    <property type="match status" value="1"/>
</dbReference>
<keyword evidence="3" id="KW-0813">Transport</keyword>
<dbReference type="OrthoDB" id="17725at2759"/>
<dbReference type="InterPro" id="IPR039261">
    <property type="entry name" value="FNR_nucleotide-bd"/>
</dbReference>
<protein>
    <submittedName>
        <fullName evidence="14">Ferric reductase-like transmembrane component</fullName>
    </submittedName>
</protein>
<evidence type="ECO:0000256" key="6">
    <source>
        <dbReference type="ARBA" id="ARBA00022989"/>
    </source>
</evidence>
<evidence type="ECO:0000256" key="8">
    <source>
        <dbReference type="ARBA" id="ARBA00023065"/>
    </source>
</evidence>
<evidence type="ECO:0000313" key="14">
    <source>
        <dbReference type="RefSeq" id="XP_033458277.1"/>
    </source>
</evidence>
<dbReference type="CDD" id="cd06186">
    <property type="entry name" value="NOX_Duox_like_FAD_NADP"/>
    <property type="match status" value="1"/>
</dbReference>
<evidence type="ECO:0000256" key="9">
    <source>
        <dbReference type="ARBA" id="ARBA00023136"/>
    </source>
</evidence>